<dbReference type="InterPro" id="IPR001867">
    <property type="entry name" value="OmpR/PhoB-type_DNA-bd"/>
</dbReference>
<evidence type="ECO:0000259" key="8">
    <source>
        <dbReference type="PROSITE" id="PS50110"/>
    </source>
</evidence>
<sequence>MRILYVEDEKFLAEAVIHLLKKEKIAVDWAADGEEGLDLALKPNYDAIVLDIMLPKISGLEILKTIRERGVKTPVIMLSALNEVEDKIKGLDLGADDYLAKPFKTSELIARLNALTRRPPLVDAKVISYEDLKFDLTNRTLNSIELTDKEAGIFEMLIKVPGSAVTKEQILAHVWGSEAEFDENYVEVYMSYLRKKLKALKSRAQIKTIRNLGYKLTNV</sequence>
<organism evidence="10 11">
    <name type="scientific">Candidatus Nanosyncoccus alces</name>
    <dbReference type="NCBI Taxonomy" id="2171997"/>
    <lineage>
        <taxon>Bacteria</taxon>
        <taxon>Candidatus Saccharimonadota</taxon>
        <taxon>Candidatus Nanosyncoccalia</taxon>
        <taxon>Candidatus Nanosyncoccales</taxon>
        <taxon>Candidatus Nanosyncoccaceae</taxon>
        <taxon>Candidatus Nanosyncoccus</taxon>
    </lineage>
</organism>
<dbReference type="Gene3D" id="3.40.50.2300">
    <property type="match status" value="1"/>
</dbReference>
<name>A0ABY0FL27_9BACT</name>
<dbReference type="SUPFAM" id="SSF52172">
    <property type="entry name" value="CheY-like"/>
    <property type="match status" value="1"/>
</dbReference>
<keyword evidence="2" id="KW-0902">Two-component regulatory system</keyword>
<dbReference type="PROSITE" id="PS50110">
    <property type="entry name" value="RESPONSE_REGULATORY"/>
    <property type="match status" value="1"/>
</dbReference>
<keyword evidence="5" id="KW-0804">Transcription</keyword>
<keyword evidence="3" id="KW-0805">Transcription regulation</keyword>
<evidence type="ECO:0000313" key="10">
    <source>
        <dbReference type="EMBL" id="RYC74412.1"/>
    </source>
</evidence>
<dbReference type="InterPro" id="IPR016032">
    <property type="entry name" value="Sig_transdc_resp-reg_C-effctor"/>
</dbReference>
<comment type="caution">
    <text evidence="10">The sequence shown here is derived from an EMBL/GenBank/DDBJ whole genome shotgun (WGS) entry which is preliminary data.</text>
</comment>
<feature type="domain" description="OmpR/PhoB-type" evidence="9">
    <location>
        <begin position="119"/>
        <end position="218"/>
    </location>
</feature>
<evidence type="ECO:0000259" key="9">
    <source>
        <dbReference type="PROSITE" id="PS51755"/>
    </source>
</evidence>
<dbReference type="PANTHER" id="PTHR48111:SF22">
    <property type="entry name" value="REGULATOR OF RPOS"/>
    <property type="match status" value="1"/>
</dbReference>
<accession>A0ABY0FL27</accession>
<dbReference type="Gene3D" id="1.10.10.10">
    <property type="entry name" value="Winged helix-like DNA-binding domain superfamily/Winged helix DNA-binding domain"/>
    <property type="match status" value="1"/>
</dbReference>
<evidence type="ECO:0000313" key="11">
    <source>
        <dbReference type="Proteomes" id="UP001191019"/>
    </source>
</evidence>
<evidence type="ECO:0000256" key="1">
    <source>
        <dbReference type="ARBA" id="ARBA00022553"/>
    </source>
</evidence>
<dbReference type="Pfam" id="PF00486">
    <property type="entry name" value="Trans_reg_C"/>
    <property type="match status" value="1"/>
</dbReference>
<evidence type="ECO:0000256" key="6">
    <source>
        <dbReference type="PROSITE-ProRule" id="PRU00169"/>
    </source>
</evidence>
<dbReference type="InterPro" id="IPR036388">
    <property type="entry name" value="WH-like_DNA-bd_sf"/>
</dbReference>
<protein>
    <submittedName>
        <fullName evidence="10">Response regulator ArlR</fullName>
    </submittedName>
</protein>
<dbReference type="PANTHER" id="PTHR48111">
    <property type="entry name" value="REGULATOR OF RPOS"/>
    <property type="match status" value="1"/>
</dbReference>
<proteinExistence type="predicted"/>
<keyword evidence="1 6" id="KW-0597">Phosphoprotein</keyword>
<evidence type="ECO:0000256" key="7">
    <source>
        <dbReference type="PROSITE-ProRule" id="PRU01091"/>
    </source>
</evidence>
<dbReference type="Pfam" id="PF00072">
    <property type="entry name" value="Response_reg"/>
    <property type="match status" value="1"/>
</dbReference>
<reference evidence="10 11" key="2">
    <citation type="journal article" date="2020" name="Cell Rep.">
        <title>Acquisition and Adaptation of Ultra-small Parasitic Reduced Genome Bacteria to Mammalian Hosts.</title>
        <authorList>
            <person name="McLean J.S."/>
            <person name="Bor B."/>
            <person name="Kerns K.A."/>
            <person name="Liu Q."/>
            <person name="To T.T."/>
            <person name="Solden L."/>
            <person name="Hendrickson E.L."/>
            <person name="Wrighton K."/>
            <person name="Shi W."/>
            <person name="He X."/>
        </authorList>
    </citation>
    <scope>NUCLEOTIDE SEQUENCE [LARGE SCALE GENOMIC DNA]</scope>
    <source>
        <strain evidence="10 11">TM7_G3_2_Rum_HOT_351B</strain>
    </source>
</reference>
<dbReference type="RefSeq" id="WP_129735173.1">
    <property type="nucleotide sequence ID" value="NZ_PRLM01000006.1"/>
</dbReference>
<dbReference type="CDD" id="cd00383">
    <property type="entry name" value="trans_reg_C"/>
    <property type="match status" value="1"/>
</dbReference>
<dbReference type="SMART" id="SM00862">
    <property type="entry name" value="Trans_reg_C"/>
    <property type="match status" value="1"/>
</dbReference>
<dbReference type="Proteomes" id="UP001191019">
    <property type="component" value="Unassembled WGS sequence"/>
</dbReference>
<dbReference type="SUPFAM" id="SSF46894">
    <property type="entry name" value="C-terminal effector domain of the bipartite response regulators"/>
    <property type="match status" value="1"/>
</dbReference>
<evidence type="ECO:0000256" key="4">
    <source>
        <dbReference type="ARBA" id="ARBA00023125"/>
    </source>
</evidence>
<evidence type="ECO:0000256" key="5">
    <source>
        <dbReference type="ARBA" id="ARBA00023163"/>
    </source>
</evidence>
<dbReference type="PROSITE" id="PS51755">
    <property type="entry name" value="OMPR_PHOB"/>
    <property type="match status" value="1"/>
</dbReference>
<dbReference type="Gene3D" id="6.10.250.690">
    <property type="match status" value="1"/>
</dbReference>
<feature type="DNA-binding region" description="OmpR/PhoB-type" evidence="7">
    <location>
        <begin position="119"/>
        <end position="218"/>
    </location>
</feature>
<feature type="modified residue" description="4-aspartylphosphate" evidence="6">
    <location>
        <position position="51"/>
    </location>
</feature>
<reference evidence="10 11" key="1">
    <citation type="journal article" date="2018" name="bioRxiv">
        <title>Evidence of independent acquisition and adaption of ultra-small bacteria to human hosts across the highly diverse yet reduced genomes of the phylum Saccharibacteria.</title>
        <authorList>
            <person name="McLean J.S."/>
            <person name="Bor B."/>
            <person name="To T.T."/>
            <person name="Liu Q."/>
            <person name="Kearns K.A."/>
            <person name="Solden L.M."/>
            <person name="Wrighton K.C."/>
            <person name="He X."/>
            <person name="Shi W."/>
        </authorList>
    </citation>
    <scope>NUCLEOTIDE SEQUENCE [LARGE SCALE GENOMIC DNA]</scope>
    <source>
        <strain evidence="10 11">TM7_G3_2_Rum_HOT_351B</strain>
    </source>
</reference>
<dbReference type="InterPro" id="IPR039420">
    <property type="entry name" value="WalR-like"/>
</dbReference>
<dbReference type="InterPro" id="IPR011006">
    <property type="entry name" value="CheY-like_superfamily"/>
</dbReference>
<dbReference type="SMART" id="SM00448">
    <property type="entry name" value="REC"/>
    <property type="match status" value="1"/>
</dbReference>
<evidence type="ECO:0000256" key="2">
    <source>
        <dbReference type="ARBA" id="ARBA00023012"/>
    </source>
</evidence>
<keyword evidence="4 7" id="KW-0238">DNA-binding</keyword>
<gene>
    <name evidence="10" type="primary">arlR</name>
    <name evidence="10" type="ORF">G3RUM_00566</name>
</gene>
<dbReference type="EMBL" id="PRLM01000006">
    <property type="protein sequence ID" value="RYC74412.1"/>
    <property type="molecule type" value="Genomic_DNA"/>
</dbReference>
<dbReference type="InterPro" id="IPR001789">
    <property type="entry name" value="Sig_transdc_resp-reg_receiver"/>
</dbReference>
<keyword evidence="11" id="KW-1185">Reference proteome</keyword>
<feature type="domain" description="Response regulatory" evidence="8">
    <location>
        <begin position="2"/>
        <end position="116"/>
    </location>
</feature>
<evidence type="ECO:0000256" key="3">
    <source>
        <dbReference type="ARBA" id="ARBA00023015"/>
    </source>
</evidence>